<gene>
    <name evidence="1" type="ORF">A7979_05850</name>
</gene>
<protein>
    <submittedName>
        <fullName evidence="1">Uncharacterized protein</fullName>
    </submittedName>
</protein>
<evidence type="ECO:0000313" key="1">
    <source>
        <dbReference type="EMBL" id="ORC15719.1"/>
    </source>
</evidence>
<reference evidence="1 2" key="1">
    <citation type="submission" date="2016-05" db="EMBL/GenBank/DDBJ databases">
        <title>Draft genome sequence of a porcine commensal Rothia nasimurium.</title>
        <authorList>
            <person name="Gaiser R.A."/>
            <person name="Van Baarlen P."/>
            <person name="Wells J.M."/>
        </authorList>
    </citation>
    <scope>NUCLEOTIDE SEQUENCE [LARGE SCALE GENOMIC DNA]</scope>
    <source>
        <strain evidence="1 2">PT-32</strain>
    </source>
</reference>
<keyword evidence="2" id="KW-1185">Reference proteome</keyword>
<dbReference type="AlphaFoldDB" id="A0A1Y1RMJ0"/>
<dbReference type="Proteomes" id="UP000192359">
    <property type="component" value="Unassembled WGS sequence"/>
</dbReference>
<comment type="caution">
    <text evidence="1">The sequence shown here is derived from an EMBL/GenBank/DDBJ whole genome shotgun (WGS) entry which is preliminary data.</text>
</comment>
<dbReference type="RefSeq" id="WP_083092819.1">
    <property type="nucleotide sequence ID" value="NZ_LXWF01000042.1"/>
</dbReference>
<organism evidence="1 2">
    <name type="scientific">Rothia nasimurium</name>
    <dbReference type="NCBI Taxonomy" id="85336"/>
    <lineage>
        <taxon>Bacteria</taxon>
        <taxon>Bacillati</taxon>
        <taxon>Actinomycetota</taxon>
        <taxon>Actinomycetes</taxon>
        <taxon>Micrococcales</taxon>
        <taxon>Micrococcaceae</taxon>
        <taxon>Rothia</taxon>
    </lineage>
</organism>
<name>A0A1Y1RMJ0_9MICC</name>
<sequence>MASEKVIMKRAQLAASFSRAARTTVEGKAFVEAVMKSSPDEAELTVVPAAAEESAALTFHRIERLNVPVVVLVTNNGNEIVARNLLWNSQEVKTSSYTDISTEVTTLDWMKSMDETPGQNFAVTGSEFATRINSVATLTVA</sequence>
<evidence type="ECO:0000313" key="2">
    <source>
        <dbReference type="Proteomes" id="UP000192359"/>
    </source>
</evidence>
<accession>A0A1Y1RMJ0</accession>
<dbReference type="EMBL" id="LXWF01000042">
    <property type="protein sequence ID" value="ORC15719.1"/>
    <property type="molecule type" value="Genomic_DNA"/>
</dbReference>
<proteinExistence type="predicted"/>